<organism evidence="1 2">
    <name type="scientific">Petrolisthes manimaculis</name>
    <dbReference type="NCBI Taxonomy" id="1843537"/>
    <lineage>
        <taxon>Eukaryota</taxon>
        <taxon>Metazoa</taxon>
        <taxon>Ecdysozoa</taxon>
        <taxon>Arthropoda</taxon>
        <taxon>Crustacea</taxon>
        <taxon>Multicrustacea</taxon>
        <taxon>Malacostraca</taxon>
        <taxon>Eumalacostraca</taxon>
        <taxon>Eucarida</taxon>
        <taxon>Decapoda</taxon>
        <taxon>Pleocyemata</taxon>
        <taxon>Anomura</taxon>
        <taxon>Galatheoidea</taxon>
        <taxon>Porcellanidae</taxon>
        <taxon>Petrolisthes</taxon>
    </lineage>
</organism>
<evidence type="ECO:0000313" key="2">
    <source>
        <dbReference type="Proteomes" id="UP001292094"/>
    </source>
</evidence>
<sequence length="111" mass="12211">MSLVRDYLRRLADYFHELSGHELSDVMLSLATMAEGSASMATYNLQGLSRKFLDARIAARQAAAKAAPEMAQRGVIRPCSFSPALFDQTETDAIFSSFPAVINLPKQTVQK</sequence>
<evidence type="ECO:0000313" key="1">
    <source>
        <dbReference type="EMBL" id="KAK4314274.1"/>
    </source>
</evidence>
<protein>
    <submittedName>
        <fullName evidence="1">Uncharacterized protein</fullName>
    </submittedName>
</protein>
<dbReference type="Proteomes" id="UP001292094">
    <property type="component" value="Unassembled WGS sequence"/>
</dbReference>
<keyword evidence="2" id="KW-1185">Reference proteome</keyword>
<name>A0AAE1PU12_9EUCA</name>
<dbReference type="EMBL" id="JAWZYT010001232">
    <property type="protein sequence ID" value="KAK4314274.1"/>
    <property type="molecule type" value="Genomic_DNA"/>
</dbReference>
<proteinExistence type="predicted"/>
<gene>
    <name evidence="1" type="ORF">Pmani_014426</name>
</gene>
<comment type="caution">
    <text evidence="1">The sequence shown here is derived from an EMBL/GenBank/DDBJ whole genome shotgun (WGS) entry which is preliminary data.</text>
</comment>
<dbReference type="AlphaFoldDB" id="A0AAE1PU12"/>
<accession>A0AAE1PU12</accession>
<reference evidence="1" key="1">
    <citation type="submission" date="2023-11" db="EMBL/GenBank/DDBJ databases">
        <title>Genome assemblies of two species of porcelain crab, Petrolisthes cinctipes and Petrolisthes manimaculis (Anomura: Porcellanidae).</title>
        <authorList>
            <person name="Angst P."/>
        </authorList>
    </citation>
    <scope>NUCLEOTIDE SEQUENCE</scope>
    <source>
        <strain evidence="1">PB745_02</strain>
        <tissue evidence="1">Gill</tissue>
    </source>
</reference>